<dbReference type="EMBL" id="CAJVCH010568732">
    <property type="protein sequence ID" value="CAG7833139.1"/>
    <property type="molecule type" value="Genomic_DNA"/>
</dbReference>
<keyword evidence="4 9" id="KW-0812">Transmembrane</keyword>
<evidence type="ECO:0000313" key="11">
    <source>
        <dbReference type="EMBL" id="CAG7833139.1"/>
    </source>
</evidence>
<keyword evidence="6 9" id="KW-0472">Membrane</keyword>
<dbReference type="PANTHER" id="PTHR42643">
    <property type="entry name" value="IONOTROPIC RECEPTOR 20A-RELATED"/>
    <property type="match status" value="1"/>
</dbReference>
<evidence type="ECO:0000256" key="8">
    <source>
        <dbReference type="ARBA" id="ARBA00023180"/>
    </source>
</evidence>
<dbReference type="Proteomes" id="UP000708208">
    <property type="component" value="Unassembled WGS sequence"/>
</dbReference>
<dbReference type="GO" id="GO:0005886">
    <property type="term" value="C:plasma membrane"/>
    <property type="evidence" value="ECO:0007669"/>
    <property type="project" value="UniProtKB-SubCell"/>
</dbReference>
<comment type="subcellular location">
    <subcellularLocation>
        <location evidence="1">Cell membrane</location>
        <topology evidence="1">Multi-pass membrane protein</topology>
    </subcellularLocation>
</comment>
<evidence type="ECO:0000256" key="7">
    <source>
        <dbReference type="ARBA" id="ARBA00023170"/>
    </source>
</evidence>
<dbReference type="Pfam" id="PF00060">
    <property type="entry name" value="Lig_chan"/>
    <property type="match status" value="1"/>
</dbReference>
<keyword evidence="5 9" id="KW-1133">Transmembrane helix</keyword>
<accession>A0A8J2LHE3</accession>
<dbReference type="InterPro" id="IPR052192">
    <property type="entry name" value="Insect_Ionotropic_Sensory_Rcpt"/>
</dbReference>
<evidence type="ECO:0000256" key="9">
    <source>
        <dbReference type="SAM" id="Phobius"/>
    </source>
</evidence>
<evidence type="ECO:0000313" key="12">
    <source>
        <dbReference type="Proteomes" id="UP000708208"/>
    </source>
</evidence>
<feature type="transmembrane region" description="Helical" evidence="9">
    <location>
        <begin position="356"/>
        <end position="375"/>
    </location>
</feature>
<evidence type="ECO:0000256" key="1">
    <source>
        <dbReference type="ARBA" id="ARBA00004651"/>
    </source>
</evidence>
<keyword evidence="7" id="KW-0675">Receptor</keyword>
<keyword evidence="12" id="KW-1185">Reference proteome</keyword>
<feature type="transmembrane region" description="Helical" evidence="9">
    <location>
        <begin position="283"/>
        <end position="303"/>
    </location>
</feature>
<dbReference type="AlphaFoldDB" id="A0A8J2LHE3"/>
<organism evidence="11 12">
    <name type="scientific">Allacma fusca</name>
    <dbReference type="NCBI Taxonomy" id="39272"/>
    <lineage>
        <taxon>Eukaryota</taxon>
        <taxon>Metazoa</taxon>
        <taxon>Ecdysozoa</taxon>
        <taxon>Arthropoda</taxon>
        <taxon>Hexapoda</taxon>
        <taxon>Collembola</taxon>
        <taxon>Symphypleona</taxon>
        <taxon>Sminthuridae</taxon>
        <taxon>Allacma</taxon>
    </lineage>
</organism>
<dbReference type="InterPro" id="IPR001320">
    <property type="entry name" value="Iontro_rcpt_C"/>
</dbReference>
<keyword evidence="3" id="KW-1003">Cell membrane</keyword>
<dbReference type="PANTHER" id="PTHR42643:SF32">
    <property type="entry name" value="IONOTROPIC RECEPTOR 31A, ISOFORM C-RELATED"/>
    <property type="match status" value="1"/>
</dbReference>
<name>A0A8J2LHE3_9HEXA</name>
<keyword evidence="8" id="KW-0325">Glycoprotein</keyword>
<dbReference type="OrthoDB" id="8186464at2759"/>
<dbReference type="GO" id="GO:0015276">
    <property type="term" value="F:ligand-gated monoatomic ion channel activity"/>
    <property type="evidence" value="ECO:0007669"/>
    <property type="project" value="InterPro"/>
</dbReference>
<feature type="non-terminal residue" evidence="11">
    <location>
        <position position="1"/>
    </location>
</feature>
<evidence type="ECO:0000256" key="5">
    <source>
        <dbReference type="ARBA" id="ARBA00022989"/>
    </source>
</evidence>
<feature type="domain" description="Ionotropic glutamate receptor C-terminal" evidence="10">
    <location>
        <begin position="281"/>
        <end position="553"/>
    </location>
</feature>
<proteinExistence type="inferred from homology"/>
<evidence type="ECO:0000256" key="2">
    <source>
        <dbReference type="ARBA" id="ARBA00008685"/>
    </source>
</evidence>
<sequence length="576" mass="65267">HRDCVRTDDSVYTLIRKTNNKIHTTREYATSFHYSQAVDLKDAVQTLVDISNGPKTWINVILLQEKLTPIKILELKHLIQNQSEILGKHLNIISLVFIIEFFDIPVCDGCQDAAALDIYAIGGAVRVENYRVELPLCKRKLTLVYLRRNFHGISLKTAAMPPNEKLPHRVTYVVQNNKPKIQGGFEGQIIKFLARALNFTIVPVKGTGYLGSPFDGPPGGMAQQVENNEADICIESTEILSERQEFVTFLMPTYESPLLAFVVKESNNALRNVFLKAFDSNTWTLLFVTWVTLGLSLVIMTWLEKKLHSTRDLRCGSDQEFSEMAFLWGLGVFCQQGCHICPNSVPMRIIMLSGQLIGVVCYIAFGAALVSILSADEALIKSEGDLVQYGYKFYSDAGTFSATRAAKVLQRRPINEALNRETAVSTETAFGTTLKKHAAFLGLKDIIHPIFRVLLQDSITLESKIDDKICNTYMDLRITWNPIKCGMFVRKDSALQTYFNQKIILMIERGFRHRNFGYYYQKSTVRCAVQYNKFEPLEFRDVWSSFLLLLVGFIPSLLLLVLEKLHFAMVGIILNV</sequence>
<gene>
    <name evidence="11" type="ORF">AFUS01_LOCUS42784</name>
</gene>
<reference evidence="11" key="1">
    <citation type="submission" date="2021-06" db="EMBL/GenBank/DDBJ databases">
        <authorList>
            <person name="Hodson N. C."/>
            <person name="Mongue J. A."/>
            <person name="Jaron S. K."/>
        </authorList>
    </citation>
    <scope>NUCLEOTIDE SEQUENCE</scope>
</reference>
<evidence type="ECO:0000256" key="3">
    <source>
        <dbReference type="ARBA" id="ARBA00022475"/>
    </source>
</evidence>
<feature type="transmembrane region" description="Helical" evidence="9">
    <location>
        <begin position="542"/>
        <end position="562"/>
    </location>
</feature>
<comment type="similarity">
    <text evidence="2">Belongs to the glutamate-gated ion channel (TC 1.A.10.1) family.</text>
</comment>
<evidence type="ECO:0000256" key="6">
    <source>
        <dbReference type="ARBA" id="ARBA00023136"/>
    </source>
</evidence>
<comment type="caution">
    <text evidence="11">The sequence shown here is derived from an EMBL/GenBank/DDBJ whole genome shotgun (WGS) entry which is preliminary data.</text>
</comment>
<evidence type="ECO:0000256" key="4">
    <source>
        <dbReference type="ARBA" id="ARBA00022692"/>
    </source>
</evidence>
<protein>
    <recommendedName>
        <fullName evidence="10">Ionotropic glutamate receptor C-terminal domain-containing protein</fullName>
    </recommendedName>
</protein>
<dbReference type="GO" id="GO:0050906">
    <property type="term" value="P:detection of stimulus involved in sensory perception"/>
    <property type="evidence" value="ECO:0007669"/>
    <property type="project" value="UniProtKB-ARBA"/>
</dbReference>
<evidence type="ECO:0000259" key="10">
    <source>
        <dbReference type="Pfam" id="PF00060"/>
    </source>
</evidence>